<reference evidence="5" key="2">
    <citation type="journal article" date="2009" name="Int. J. Syst. Evol. Microbiol.">
        <title>Kosmotoga olearia gen. nov., sp. nov., a thermophilic, anaerobic heterotroph isolated from an oil production fluid.</title>
        <authorList>
            <person name="Dipippo J.L."/>
            <person name="Nesbo C.L."/>
            <person name="Dahle H."/>
            <person name="Doolittle W.F."/>
            <person name="Birkland N.K."/>
            <person name="Noll K.M."/>
        </authorList>
    </citation>
    <scope>NUCLEOTIDE SEQUENCE</scope>
    <source>
        <strain evidence="5">TBF 19.5.1</strain>
    </source>
</reference>
<evidence type="ECO:0000313" key="6">
    <source>
        <dbReference type="EMBL" id="ACR80336.1"/>
    </source>
</evidence>
<gene>
    <name evidence="5" type="primary">pqqL</name>
    <name evidence="6" type="ordered locus">Kole_1647</name>
    <name evidence="5" type="ORF">KO_24</name>
</gene>
<evidence type="ECO:0000313" key="5">
    <source>
        <dbReference type="EMBL" id="ACH68640.1"/>
    </source>
</evidence>
<feature type="domain" description="Peptidase M16 C-terminal" evidence="4">
    <location>
        <begin position="169"/>
        <end position="344"/>
    </location>
</feature>
<dbReference type="OrthoDB" id="9811314at2"/>
<dbReference type="HOGENOM" id="CLU_009902_3_2_0"/>
<evidence type="ECO:0000256" key="2">
    <source>
        <dbReference type="RuleBase" id="RU004447"/>
    </source>
</evidence>
<dbReference type="EMBL" id="CP001634">
    <property type="protein sequence ID" value="ACR80336.1"/>
    <property type="molecule type" value="Genomic_DNA"/>
</dbReference>
<dbReference type="KEGG" id="kol:Kole_1647"/>
<dbReference type="Gene3D" id="3.30.830.10">
    <property type="entry name" value="Metalloenzyme, LuxS/M16 peptidase-like"/>
    <property type="match status" value="2"/>
</dbReference>
<dbReference type="RefSeq" id="WP_015868981.1">
    <property type="nucleotide sequence ID" value="NC_012785.1"/>
</dbReference>
<name>B5M6N6_KOSOT</name>
<dbReference type="PANTHER" id="PTHR11851:SF49">
    <property type="entry name" value="MITOCHONDRIAL-PROCESSING PEPTIDASE SUBUNIT ALPHA"/>
    <property type="match status" value="1"/>
</dbReference>
<proteinExistence type="inferred from homology"/>
<dbReference type="STRING" id="521045.Kole_1647"/>
<dbReference type="InterPro" id="IPR001431">
    <property type="entry name" value="Pept_M16_Zn_BS"/>
</dbReference>
<dbReference type="InterPro" id="IPR011765">
    <property type="entry name" value="Pept_M16_N"/>
</dbReference>
<sequence length="425" mass="48425">MRSTANVKLVKLDNGSTIIFEKKSDTRTVSLAFAAKVGSAYEDSQLSGISHFIEHALFKGTKKRSAYEIKEPIERVGGTLNAYTGRISTVFYAHVPDTHAKEALEILYDMVKNPAFSKEAVEIEKEVILEEIAATHDDPFDMIYDHTIREIWDPNYGRSILGSLETVRKITPEALRKFHNRYYSAEHMVFAISGNFNESIIERAEELLRSFSRNGSTPTRIEGYMKPKRLVSLETKKDLNQVHLLLSKPAPSRLSKDFVAFRIFNVLFGSGMSSVLFHNIREKLGMVYHIDSEYVAYHDFGTFFISASTNERHIQRLVDSVRFELERLAKEGVSENEYLYGKERLKGKIMLATESTLNSLSLYLDEVIINGKPKTVEEIISEINYLSLGKLNEVIERYLSGDWNISLLVPEDLQEIDPVKLSFSI</sequence>
<dbReference type="InterPro" id="IPR007863">
    <property type="entry name" value="Peptidase_M16_C"/>
</dbReference>
<dbReference type="GO" id="GO:0004222">
    <property type="term" value="F:metalloendopeptidase activity"/>
    <property type="evidence" value="ECO:0007669"/>
    <property type="project" value="InterPro"/>
</dbReference>
<dbReference type="PROSITE" id="PS00143">
    <property type="entry name" value="INSULINASE"/>
    <property type="match status" value="1"/>
</dbReference>
<keyword evidence="7" id="KW-1185">Reference proteome</keyword>
<dbReference type="Pfam" id="PF05193">
    <property type="entry name" value="Peptidase_M16_C"/>
    <property type="match status" value="1"/>
</dbReference>
<dbReference type="Pfam" id="PF00675">
    <property type="entry name" value="Peptidase_M16"/>
    <property type="match status" value="1"/>
</dbReference>
<dbReference type="EMBL" id="EU980631">
    <property type="protein sequence ID" value="ACH68640.1"/>
    <property type="molecule type" value="Genomic_DNA"/>
</dbReference>
<comment type="similarity">
    <text evidence="1 2">Belongs to the peptidase M16 family.</text>
</comment>
<accession>B5M6N6</accession>
<feature type="domain" description="Peptidase M16 N-terminal" evidence="3">
    <location>
        <begin position="18"/>
        <end position="149"/>
    </location>
</feature>
<evidence type="ECO:0000313" key="7">
    <source>
        <dbReference type="Proteomes" id="UP000002382"/>
    </source>
</evidence>
<dbReference type="InterPro" id="IPR050361">
    <property type="entry name" value="MPP/UQCRC_Complex"/>
</dbReference>
<protein>
    <submittedName>
        <fullName evidence="6">Peptidase M16 domain protein</fullName>
    </submittedName>
    <submittedName>
        <fullName evidence="5">Predicted Zn-dependent peptidase</fullName>
    </submittedName>
</protein>
<evidence type="ECO:0000256" key="1">
    <source>
        <dbReference type="ARBA" id="ARBA00007261"/>
    </source>
</evidence>
<dbReference type="PANTHER" id="PTHR11851">
    <property type="entry name" value="METALLOPROTEASE"/>
    <property type="match status" value="1"/>
</dbReference>
<organism evidence="5">
    <name type="scientific">Kosmotoga olearia (strain ATCC BAA-1733 / DSM 21960 / TBF 19.5.1)</name>
    <dbReference type="NCBI Taxonomy" id="521045"/>
    <lineage>
        <taxon>Bacteria</taxon>
        <taxon>Thermotogati</taxon>
        <taxon>Thermotogota</taxon>
        <taxon>Thermotogae</taxon>
        <taxon>Kosmotogales</taxon>
        <taxon>Kosmotogaceae</taxon>
        <taxon>Kosmotoga</taxon>
    </lineage>
</organism>
<dbReference type="GO" id="GO:0006508">
    <property type="term" value="P:proteolysis"/>
    <property type="evidence" value="ECO:0007669"/>
    <property type="project" value="InterPro"/>
</dbReference>
<dbReference type="InterPro" id="IPR011249">
    <property type="entry name" value="Metalloenz_LuxS/M16"/>
</dbReference>
<reference evidence="6 7" key="4">
    <citation type="journal article" date="2011" name="J. Bacteriol.">
        <title>Genome Sequence of Kosmotoga olearia Strain TBF 19.5.1, a Thermophilic Bacterium with a Wide Growth Temperature Range, Isolated from the Troll B Oil Platform in the North Sea.</title>
        <authorList>
            <person name="Swithers K.S."/>
            <person name="Dipippo J.L."/>
            <person name="Bruce D.C."/>
            <person name="Detter C."/>
            <person name="Tapia R."/>
            <person name="Han S."/>
            <person name="Goodwin L.A."/>
            <person name="Han J."/>
            <person name="Woyke T."/>
            <person name="Pitluck S."/>
            <person name="Pennacchio L."/>
            <person name="Nolan M."/>
            <person name="Mikhailova N."/>
            <person name="Land M.L."/>
            <person name="Nesbo C.L."/>
            <person name="Gogarten J.P."/>
            <person name="Noll K.M."/>
        </authorList>
    </citation>
    <scope>NUCLEOTIDE SEQUENCE [LARGE SCALE GENOMIC DNA]</scope>
    <source>
        <strain evidence="7">ATCC BAA-1733 / DSM 21960 / TBF 19.5.1</strain>
        <strain evidence="6">TBF 19.5.1</strain>
    </source>
</reference>
<dbReference type="GO" id="GO:0046872">
    <property type="term" value="F:metal ion binding"/>
    <property type="evidence" value="ECO:0007669"/>
    <property type="project" value="InterPro"/>
</dbReference>
<reference evidence="6 7" key="3">
    <citation type="submission" date="2009-06" db="EMBL/GenBank/DDBJ databases">
        <title>Complete sequence of Thermotogales bacterium TBF 19.5.1.</title>
        <authorList>
            <consortium name="US DOE Joint Genome Institute"/>
            <person name="Lucas S."/>
            <person name="Copeland A."/>
            <person name="Lapidus A."/>
            <person name="Glavina del Rio T."/>
            <person name="Tice H."/>
            <person name="Bruce D."/>
            <person name="Goodwin L."/>
            <person name="Pitluck S."/>
            <person name="Chertkov O."/>
            <person name="Brettin T."/>
            <person name="Detter J.C."/>
            <person name="Han C."/>
            <person name="Schmutz J."/>
            <person name="Larimer F."/>
            <person name="Land M."/>
            <person name="Hauser L."/>
            <person name="Kyrpides N."/>
            <person name="Ovchinnikova G."/>
            <person name="Noll K."/>
        </authorList>
    </citation>
    <scope>NUCLEOTIDE SEQUENCE [LARGE SCALE GENOMIC DNA]</scope>
    <source>
        <strain evidence="7">ATCC BAA-1733 / DSM 21960 / TBF 19.5.1</strain>
        <strain evidence="6">TBF 19.5.1</strain>
    </source>
</reference>
<reference evidence="5" key="1">
    <citation type="submission" date="2008-08" db="EMBL/GenBank/DDBJ databases">
        <authorList>
            <person name="DiPippo J.L."/>
            <person name="Nesbo C.L."/>
            <person name="Dahle H."/>
            <person name="Doolittle F.W."/>
            <person name="Birkland N.-K."/>
            <person name="Noll K.M."/>
        </authorList>
    </citation>
    <scope>NUCLEOTIDE SEQUENCE</scope>
    <source>
        <strain evidence="5">TBF 19.5.1</strain>
    </source>
</reference>
<evidence type="ECO:0000259" key="3">
    <source>
        <dbReference type="Pfam" id="PF00675"/>
    </source>
</evidence>
<dbReference type="AlphaFoldDB" id="B5M6N6"/>
<dbReference type="Proteomes" id="UP000002382">
    <property type="component" value="Chromosome"/>
</dbReference>
<evidence type="ECO:0000259" key="4">
    <source>
        <dbReference type="Pfam" id="PF05193"/>
    </source>
</evidence>
<dbReference type="SUPFAM" id="SSF63411">
    <property type="entry name" value="LuxS/MPP-like metallohydrolase"/>
    <property type="match status" value="2"/>
</dbReference>
<dbReference type="eggNOG" id="COG0612">
    <property type="taxonomic scope" value="Bacteria"/>
</dbReference>